<evidence type="ECO:0000313" key="2">
    <source>
        <dbReference type="EMBL" id="MPC78579.1"/>
    </source>
</evidence>
<dbReference type="Proteomes" id="UP000324222">
    <property type="component" value="Unassembled WGS sequence"/>
</dbReference>
<evidence type="ECO:0000256" key="1">
    <source>
        <dbReference type="SAM" id="MobiDB-lite"/>
    </source>
</evidence>
<reference evidence="2 3" key="1">
    <citation type="submission" date="2019-05" db="EMBL/GenBank/DDBJ databases">
        <title>Another draft genome of Portunus trituberculatus and its Hox gene families provides insights of decapod evolution.</title>
        <authorList>
            <person name="Jeong J.-H."/>
            <person name="Song I."/>
            <person name="Kim S."/>
            <person name="Choi T."/>
            <person name="Kim D."/>
            <person name="Ryu S."/>
            <person name="Kim W."/>
        </authorList>
    </citation>
    <scope>NUCLEOTIDE SEQUENCE [LARGE SCALE GENOMIC DNA]</scope>
    <source>
        <tissue evidence="2">Muscle</tissue>
    </source>
</reference>
<organism evidence="2 3">
    <name type="scientific">Portunus trituberculatus</name>
    <name type="common">Swimming crab</name>
    <name type="synonym">Neptunus trituberculatus</name>
    <dbReference type="NCBI Taxonomy" id="210409"/>
    <lineage>
        <taxon>Eukaryota</taxon>
        <taxon>Metazoa</taxon>
        <taxon>Ecdysozoa</taxon>
        <taxon>Arthropoda</taxon>
        <taxon>Crustacea</taxon>
        <taxon>Multicrustacea</taxon>
        <taxon>Malacostraca</taxon>
        <taxon>Eumalacostraca</taxon>
        <taxon>Eucarida</taxon>
        <taxon>Decapoda</taxon>
        <taxon>Pleocyemata</taxon>
        <taxon>Brachyura</taxon>
        <taxon>Eubrachyura</taxon>
        <taxon>Portunoidea</taxon>
        <taxon>Portunidae</taxon>
        <taxon>Portuninae</taxon>
        <taxon>Portunus</taxon>
    </lineage>
</organism>
<dbReference type="AlphaFoldDB" id="A0A5B7I9L7"/>
<dbReference type="EMBL" id="VSRR010048796">
    <property type="protein sequence ID" value="MPC78579.1"/>
    <property type="molecule type" value="Genomic_DNA"/>
</dbReference>
<proteinExistence type="predicted"/>
<keyword evidence="3" id="KW-1185">Reference proteome</keyword>
<name>A0A5B7I9L7_PORTR</name>
<evidence type="ECO:0000313" key="3">
    <source>
        <dbReference type="Proteomes" id="UP000324222"/>
    </source>
</evidence>
<sequence>MTSRCIHLPAGNPGHFPEACHPRPRVAHPAVHRHGGKRDLRDGRLSRSSNARIHGGSGGTHSVKAEDDESLAVDSAGPPHLPTLRGGQENCALADQQHTKNGIHH</sequence>
<comment type="caution">
    <text evidence="2">The sequence shown here is derived from an EMBL/GenBank/DDBJ whole genome shotgun (WGS) entry which is preliminary data.</text>
</comment>
<gene>
    <name evidence="2" type="ORF">E2C01_073069</name>
</gene>
<feature type="compositionally biased region" description="Basic residues" evidence="1">
    <location>
        <begin position="27"/>
        <end position="36"/>
    </location>
</feature>
<protein>
    <submittedName>
        <fullName evidence="2">Uncharacterized protein</fullName>
    </submittedName>
</protein>
<accession>A0A5B7I9L7</accession>
<feature type="region of interest" description="Disordered" evidence="1">
    <location>
        <begin position="27"/>
        <end position="105"/>
    </location>
</feature>